<dbReference type="EMBL" id="AP035769">
    <property type="protein sequence ID" value="BFO23099.1"/>
    <property type="molecule type" value="Genomic_DNA"/>
</dbReference>
<name>A0AAT9I0L1_9ACTN</name>
<feature type="compositionally biased region" description="Basic residues" evidence="1">
    <location>
        <begin position="179"/>
        <end position="189"/>
    </location>
</feature>
<gene>
    <name evidence="2" type="ORF">SHKM778_94870</name>
</gene>
<geneLocation type="plasmid" evidence="2">
    <name>pKM77-8_1</name>
</geneLocation>
<reference evidence="2" key="2">
    <citation type="submission" date="2024-07" db="EMBL/GenBank/DDBJ databases">
        <title>Streptomyces haneummycinica sp. nov., a new antibiotic-producing actinobacterium isolated from marine sediment.</title>
        <authorList>
            <person name="Uemura M."/>
            <person name="Hamada M."/>
            <person name="Hirano S."/>
            <person name="Kobayashi K."/>
            <person name="Ohshiro T."/>
            <person name="Kobayashi T."/>
            <person name="Terahara T."/>
        </authorList>
    </citation>
    <scope>NUCLEOTIDE SEQUENCE</scope>
    <source>
        <strain evidence="2">KM77-8</strain>
        <plasmid evidence="2">pKM77-8_1</plasmid>
    </source>
</reference>
<keyword evidence="2" id="KW-0614">Plasmid</keyword>
<evidence type="ECO:0000256" key="1">
    <source>
        <dbReference type="SAM" id="MobiDB-lite"/>
    </source>
</evidence>
<sequence>MPSDLGLVGQGVRLEVIPLREALFPAVVSPPPGLVNTDGGGGQHVTVVVLGAEPAPAQGRDVRHQVLHESGSAVLAAVAFVHHREHRDHVAHRGDVGVPDPGAGAGLGRAGGDVGDVFQWQDGGRDRVRGAGQEASAVQVTLQIGIRASSGSSPRDSPMLSFSQPAGTGRPRSSGVNVRPRRRDRAMVR</sequence>
<evidence type="ECO:0000313" key="2">
    <source>
        <dbReference type="EMBL" id="BFO23099.1"/>
    </source>
</evidence>
<dbReference type="AlphaFoldDB" id="A0AAT9I0L1"/>
<proteinExistence type="predicted"/>
<accession>A0AAT9I0L1</accession>
<protein>
    <submittedName>
        <fullName evidence="2">Uncharacterized protein</fullName>
    </submittedName>
</protein>
<organism evidence="2">
    <name type="scientific">Streptomyces haneummycinicus</name>
    <dbReference type="NCBI Taxonomy" id="3074435"/>
    <lineage>
        <taxon>Bacteria</taxon>
        <taxon>Bacillati</taxon>
        <taxon>Actinomycetota</taxon>
        <taxon>Actinomycetes</taxon>
        <taxon>Kitasatosporales</taxon>
        <taxon>Streptomycetaceae</taxon>
        <taxon>Streptomyces</taxon>
    </lineage>
</organism>
<feature type="compositionally biased region" description="Polar residues" evidence="1">
    <location>
        <begin position="149"/>
        <end position="166"/>
    </location>
</feature>
<reference evidence="2" key="1">
    <citation type="submission" date="2024-06" db="EMBL/GenBank/DDBJ databases">
        <authorList>
            <consortium name="consrtm"/>
            <person name="Uemura M."/>
            <person name="Terahara T."/>
        </authorList>
    </citation>
    <scope>NUCLEOTIDE SEQUENCE</scope>
    <source>
        <strain evidence="2">KM77-8</strain>
        <plasmid evidence="2">pKM77-8_1</plasmid>
    </source>
</reference>
<feature type="region of interest" description="Disordered" evidence="1">
    <location>
        <begin position="147"/>
        <end position="189"/>
    </location>
</feature>